<dbReference type="RefSeq" id="WP_120977870.1">
    <property type="nucleotide sequence ID" value="NZ_RBZM01000006.1"/>
</dbReference>
<comment type="caution">
    <text evidence="2">The sequence shown here is derived from an EMBL/GenBank/DDBJ whole genome shotgun (WGS) entry which is preliminary data.</text>
</comment>
<name>A0A494XVZ1_9BACL</name>
<evidence type="ECO:0000313" key="2">
    <source>
        <dbReference type="EMBL" id="RKP53126.1"/>
    </source>
</evidence>
<organism evidence="2 3">
    <name type="scientific">Cohnella endophytica</name>
    <dbReference type="NCBI Taxonomy" id="2419778"/>
    <lineage>
        <taxon>Bacteria</taxon>
        <taxon>Bacillati</taxon>
        <taxon>Bacillota</taxon>
        <taxon>Bacilli</taxon>
        <taxon>Bacillales</taxon>
        <taxon>Paenibacillaceae</taxon>
        <taxon>Cohnella</taxon>
    </lineage>
</organism>
<dbReference type="EMBL" id="RBZM01000006">
    <property type="protein sequence ID" value="RKP53126.1"/>
    <property type="molecule type" value="Genomic_DNA"/>
</dbReference>
<dbReference type="InterPro" id="IPR025711">
    <property type="entry name" value="PepSY"/>
</dbReference>
<keyword evidence="3" id="KW-1185">Reference proteome</keyword>
<dbReference type="Proteomes" id="UP000282076">
    <property type="component" value="Unassembled WGS sequence"/>
</dbReference>
<dbReference type="Pfam" id="PF03413">
    <property type="entry name" value="PepSY"/>
    <property type="match status" value="1"/>
</dbReference>
<gene>
    <name evidence="2" type="ORF">D7Z26_15465</name>
</gene>
<protein>
    <recommendedName>
        <fullName evidence="1">PepSY domain-containing protein</fullName>
    </recommendedName>
</protein>
<proteinExistence type="predicted"/>
<feature type="domain" description="PepSY" evidence="1">
    <location>
        <begin position="407"/>
        <end position="445"/>
    </location>
</feature>
<evidence type="ECO:0000313" key="3">
    <source>
        <dbReference type="Proteomes" id="UP000282076"/>
    </source>
</evidence>
<dbReference type="OrthoDB" id="2508487at2"/>
<accession>A0A494XVZ1</accession>
<evidence type="ECO:0000259" key="1">
    <source>
        <dbReference type="Pfam" id="PF03413"/>
    </source>
</evidence>
<reference evidence="2 3" key="1">
    <citation type="submission" date="2018-10" db="EMBL/GenBank/DDBJ databases">
        <title>Cohnella sp. M2MS4P-1, whole genome shotgun sequence.</title>
        <authorList>
            <person name="Tuo L."/>
        </authorList>
    </citation>
    <scope>NUCLEOTIDE SEQUENCE [LARGE SCALE GENOMIC DNA]</scope>
    <source>
        <strain evidence="2 3">M2MS4P-1</strain>
    </source>
</reference>
<sequence>MNQTSRTKMITILFAFLLIGITVYGYKKHKELKQELDQLQSEKLQSTRNWVQMQMMYAETVDLDLANILASNSASYRKKYLKAAYESASYMANIHWFNPSPTILNDFQYNRAEPFWRQTASYLGYLLDDGAETLTKLQRQNLLKMRNFTLKTGPAMHQIHENVMYGPHVKEVPADELSRRLTSLTNELDSNPLIGDKEPLFNEYLYKLHPYRPQVDVFKNDKRVYKEQLQSKVKSFMDLLWKDKSDNQITSSGGGVTPEFRDSLKFWSGNGKKMFYEVEISVSGAHILRIYPAGDGPKKLDNGQMTKEEAIKLAQSLVLRWGEAPLVIDHTLSKGSVLYVTFVPQVGGVRDPEAIVNVTIDTAKGILQYFDTTGYYLKRDRNVQTKASVQPETALNQINAELEITDRPMLMIRNGKLVYSITVKGYDRVTKVYVDAQTGKQVDIEYESLDKLKM</sequence>
<dbReference type="AlphaFoldDB" id="A0A494XVZ1"/>